<dbReference type="EMBL" id="JBJHZX010000029">
    <property type="protein sequence ID" value="MFL0197356.1"/>
    <property type="molecule type" value="Genomic_DNA"/>
</dbReference>
<protein>
    <submittedName>
        <fullName evidence="1">Uncharacterized protein</fullName>
    </submittedName>
</protein>
<dbReference type="RefSeq" id="WP_406793461.1">
    <property type="nucleotide sequence ID" value="NZ_JBJHZX010000029.1"/>
</dbReference>
<sequence>MIEVISKEKSSKIIDTRKPYGLFLILNKDGSFAGVDNTAGKAFTEDFKDLKNCIAYLNGADLEDCLELEW</sequence>
<dbReference type="Proteomes" id="UP001623660">
    <property type="component" value="Unassembled WGS sequence"/>
</dbReference>
<organism evidence="1 2">
    <name type="scientific">Candidatus Clostridium eludens</name>
    <dbReference type="NCBI Taxonomy" id="3381663"/>
    <lineage>
        <taxon>Bacteria</taxon>
        <taxon>Bacillati</taxon>
        <taxon>Bacillota</taxon>
        <taxon>Clostridia</taxon>
        <taxon>Eubacteriales</taxon>
        <taxon>Clostridiaceae</taxon>
        <taxon>Clostridium</taxon>
    </lineage>
</organism>
<evidence type="ECO:0000313" key="2">
    <source>
        <dbReference type="Proteomes" id="UP001623660"/>
    </source>
</evidence>
<gene>
    <name evidence="1" type="ORF">ACJDU8_17575</name>
</gene>
<name>A0ABW8SPS4_9CLOT</name>
<accession>A0ABW8SPS4</accession>
<evidence type="ECO:0000313" key="1">
    <source>
        <dbReference type="EMBL" id="MFL0197356.1"/>
    </source>
</evidence>
<comment type="caution">
    <text evidence="1">The sequence shown here is derived from an EMBL/GenBank/DDBJ whole genome shotgun (WGS) entry which is preliminary data.</text>
</comment>
<keyword evidence="2" id="KW-1185">Reference proteome</keyword>
<reference evidence="1 2" key="1">
    <citation type="submission" date="2024-11" db="EMBL/GenBank/DDBJ databases">
        <authorList>
            <person name="Heng Y.C."/>
            <person name="Lim A.C.H."/>
            <person name="Lee J.K.Y."/>
            <person name="Kittelmann S."/>
        </authorList>
    </citation>
    <scope>NUCLEOTIDE SEQUENCE [LARGE SCALE GENOMIC DNA]</scope>
    <source>
        <strain evidence="1 2">WILCCON 0269</strain>
    </source>
</reference>
<proteinExistence type="predicted"/>